<dbReference type="InterPro" id="IPR036388">
    <property type="entry name" value="WH-like_DNA-bd_sf"/>
</dbReference>
<dbReference type="InterPro" id="IPR000792">
    <property type="entry name" value="Tscrpt_reg_LuxR_C"/>
</dbReference>
<evidence type="ECO:0000256" key="1">
    <source>
        <dbReference type="SAM" id="MobiDB-lite"/>
    </source>
</evidence>
<dbReference type="Gene3D" id="1.10.10.10">
    <property type="entry name" value="Winged helix-like DNA-binding domain superfamily/Winged helix DNA-binding domain"/>
    <property type="match status" value="1"/>
</dbReference>
<dbReference type="EMBL" id="PGGW01000061">
    <property type="protein sequence ID" value="PJE95804.1"/>
    <property type="molecule type" value="Genomic_DNA"/>
</dbReference>
<name>A0A2M8LV35_9ACTN</name>
<reference evidence="3 4" key="1">
    <citation type="submission" date="2017-11" db="EMBL/GenBank/DDBJ databases">
        <title>Streptomyces carmine sp. nov., a novel actinomycete isolated from Sophora alopecuroides in Xinjiang, China.</title>
        <authorList>
            <person name="Wang Y."/>
            <person name="Luo X."/>
            <person name="Wan C."/>
            <person name="Zhang L."/>
        </authorList>
    </citation>
    <scope>NUCLEOTIDE SEQUENCE [LARGE SCALE GENOMIC DNA]</scope>
    <source>
        <strain evidence="3 4">TRM SA0054</strain>
    </source>
</reference>
<dbReference type="GO" id="GO:0003677">
    <property type="term" value="F:DNA binding"/>
    <property type="evidence" value="ECO:0007669"/>
    <property type="project" value="InterPro"/>
</dbReference>
<feature type="region of interest" description="Disordered" evidence="1">
    <location>
        <begin position="1"/>
        <end position="44"/>
    </location>
</feature>
<organism evidence="3 4">
    <name type="scientific">Streptomyces carminius</name>
    <dbReference type="NCBI Taxonomy" id="2665496"/>
    <lineage>
        <taxon>Bacteria</taxon>
        <taxon>Bacillati</taxon>
        <taxon>Actinomycetota</taxon>
        <taxon>Actinomycetes</taxon>
        <taxon>Kitasatosporales</taxon>
        <taxon>Streptomycetaceae</taxon>
        <taxon>Streptomyces</taxon>
    </lineage>
</organism>
<evidence type="ECO:0000313" key="3">
    <source>
        <dbReference type="EMBL" id="PJE95804.1"/>
    </source>
</evidence>
<dbReference type="GO" id="GO:0006355">
    <property type="term" value="P:regulation of DNA-templated transcription"/>
    <property type="evidence" value="ECO:0007669"/>
    <property type="project" value="InterPro"/>
</dbReference>
<dbReference type="Proteomes" id="UP000230407">
    <property type="component" value="Unassembled WGS sequence"/>
</dbReference>
<protein>
    <recommendedName>
        <fullName evidence="2">HTH luxR-type domain-containing protein</fullName>
    </recommendedName>
</protein>
<evidence type="ECO:0000259" key="2">
    <source>
        <dbReference type="Pfam" id="PF00196"/>
    </source>
</evidence>
<gene>
    <name evidence="3" type="ORF">CUT44_21355</name>
</gene>
<dbReference type="InterPro" id="IPR016032">
    <property type="entry name" value="Sig_transdc_resp-reg_C-effctor"/>
</dbReference>
<proteinExistence type="predicted"/>
<keyword evidence="4" id="KW-1185">Reference proteome</keyword>
<comment type="caution">
    <text evidence="3">The sequence shown here is derived from an EMBL/GenBank/DDBJ whole genome shotgun (WGS) entry which is preliminary data.</text>
</comment>
<dbReference type="SUPFAM" id="SSF46894">
    <property type="entry name" value="C-terminal effector domain of the bipartite response regulators"/>
    <property type="match status" value="1"/>
</dbReference>
<sequence>MRVWAADVPGGDTARQAHPRERPVSPLSADGLSNDRTGHRLNPNSATVKDHVASMHLKCGVGNRVAAALLFRGIPVPRESQPV</sequence>
<feature type="domain" description="HTH luxR-type" evidence="2">
    <location>
        <begin position="19"/>
        <end position="70"/>
    </location>
</feature>
<evidence type="ECO:0000313" key="4">
    <source>
        <dbReference type="Proteomes" id="UP000230407"/>
    </source>
</evidence>
<dbReference type="Pfam" id="PF00196">
    <property type="entry name" value="GerE"/>
    <property type="match status" value="1"/>
</dbReference>
<dbReference type="AlphaFoldDB" id="A0A2M8LV35"/>
<accession>A0A2M8LV35</accession>